<dbReference type="EMBL" id="JBBXMP010000047">
    <property type="protein sequence ID" value="KAL0065477.1"/>
    <property type="molecule type" value="Genomic_DNA"/>
</dbReference>
<dbReference type="InterPro" id="IPR011330">
    <property type="entry name" value="Glyco_hydro/deAcase_b/a-brl"/>
</dbReference>
<evidence type="ECO:0000256" key="14">
    <source>
        <dbReference type="SAM" id="Phobius"/>
    </source>
</evidence>
<evidence type="ECO:0000256" key="10">
    <source>
        <dbReference type="ARBA" id="ARBA00023316"/>
    </source>
</evidence>
<keyword evidence="11" id="KW-0624">Polysaccharide degradation</keyword>
<evidence type="ECO:0000259" key="16">
    <source>
        <dbReference type="PROSITE" id="PS51677"/>
    </source>
</evidence>
<keyword evidence="4" id="KW-0336">GPI-anchor</keyword>
<keyword evidence="7" id="KW-0119">Carbohydrate metabolism</keyword>
<dbReference type="PANTHER" id="PTHR10587:SF98">
    <property type="entry name" value="CHITIN DEACETYLASE"/>
    <property type="match status" value="1"/>
</dbReference>
<proteinExistence type="predicted"/>
<keyword evidence="15" id="KW-0732">Signal</keyword>
<name>A0ABR2ZUW1_9AGAR</name>
<comment type="caution">
    <text evidence="17">The sequence shown here is derived from an EMBL/GenBank/DDBJ whole genome shotgun (WGS) entry which is preliminary data.</text>
</comment>
<organism evidence="17 18">
    <name type="scientific">Marasmius tenuissimus</name>
    <dbReference type="NCBI Taxonomy" id="585030"/>
    <lineage>
        <taxon>Eukaryota</taxon>
        <taxon>Fungi</taxon>
        <taxon>Dikarya</taxon>
        <taxon>Basidiomycota</taxon>
        <taxon>Agaricomycotina</taxon>
        <taxon>Agaricomycetes</taxon>
        <taxon>Agaricomycetidae</taxon>
        <taxon>Agaricales</taxon>
        <taxon>Marasmiineae</taxon>
        <taxon>Marasmiaceae</taxon>
        <taxon>Marasmius</taxon>
    </lineage>
</organism>
<accession>A0ABR2ZUW1</accession>
<protein>
    <recommendedName>
        <fullName evidence="12">chitin deacetylase</fullName>
        <ecNumber evidence="12">3.5.1.41</ecNumber>
    </recommendedName>
</protein>
<evidence type="ECO:0000256" key="9">
    <source>
        <dbReference type="ARBA" id="ARBA00023288"/>
    </source>
</evidence>
<dbReference type="SUPFAM" id="SSF88713">
    <property type="entry name" value="Glycoside hydrolase/deacetylase"/>
    <property type="match status" value="1"/>
</dbReference>
<reference evidence="17 18" key="1">
    <citation type="submission" date="2024-05" db="EMBL/GenBank/DDBJ databases">
        <title>A draft genome resource for the thread blight pathogen Marasmius tenuissimus strain MS-2.</title>
        <authorList>
            <person name="Yulfo-Soto G.E."/>
            <person name="Baruah I.K."/>
            <person name="Amoako-Attah I."/>
            <person name="Bukari Y."/>
            <person name="Meinhardt L.W."/>
            <person name="Bailey B.A."/>
            <person name="Cohen S.P."/>
        </authorList>
    </citation>
    <scope>NUCLEOTIDE SEQUENCE [LARGE SCALE GENOMIC DNA]</scope>
    <source>
        <strain evidence="17 18">MS-2</strain>
    </source>
</reference>
<evidence type="ECO:0000256" key="5">
    <source>
        <dbReference type="ARBA" id="ARBA00023024"/>
    </source>
</evidence>
<evidence type="ECO:0000256" key="15">
    <source>
        <dbReference type="SAM" id="SignalP"/>
    </source>
</evidence>
<evidence type="ECO:0000313" key="17">
    <source>
        <dbReference type="EMBL" id="KAL0065477.1"/>
    </source>
</evidence>
<dbReference type="EC" id="3.5.1.41" evidence="12"/>
<evidence type="ECO:0000256" key="3">
    <source>
        <dbReference type="ARBA" id="ARBA00022475"/>
    </source>
</evidence>
<dbReference type="Gene3D" id="3.20.20.370">
    <property type="entry name" value="Glycoside hydrolase/deacetylase"/>
    <property type="match status" value="1"/>
</dbReference>
<keyword evidence="9" id="KW-0449">Lipoprotein</keyword>
<feature type="signal peptide" evidence="15">
    <location>
        <begin position="1"/>
        <end position="19"/>
    </location>
</feature>
<feature type="chain" id="PRO_5045123059" description="chitin deacetylase" evidence="15">
    <location>
        <begin position="20"/>
        <end position="399"/>
    </location>
</feature>
<keyword evidence="8" id="KW-0170">Cobalt</keyword>
<evidence type="ECO:0000313" key="18">
    <source>
        <dbReference type="Proteomes" id="UP001437256"/>
    </source>
</evidence>
<feature type="transmembrane region" description="Helical" evidence="14">
    <location>
        <begin position="382"/>
        <end position="398"/>
    </location>
</feature>
<dbReference type="PROSITE" id="PS51677">
    <property type="entry name" value="NODB"/>
    <property type="match status" value="1"/>
</dbReference>
<keyword evidence="3" id="KW-1003">Cell membrane</keyword>
<evidence type="ECO:0000256" key="2">
    <source>
        <dbReference type="ARBA" id="ARBA00004609"/>
    </source>
</evidence>
<evidence type="ECO:0000256" key="8">
    <source>
        <dbReference type="ARBA" id="ARBA00023285"/>
    </source>
</evidence>
<feature type="domain" description="NodB homology" evidence="16">
    <location>
        <begin position="135"/>
        <end position="331"/>
    </location>
</feature>
<keyword evidence="14" id="KW-0812">Transmembrane</keyword>
<evidence type="ECO:0000256" key="12">
    <source>
        <dbReference type="ARBA" id="ARBA00024056"/>
    </source>
</evidence>
<keyword evidence="4" id="KW-0325">Glycoprotein</keyword>
<dbReference type="PANTHER" id="PTHR10587">
    <property type="entry name" value="GLYCOSYL TRANSFERASE-RELATED"/>
    <property type="match status" value="1"/>
</dbReference>
<keyword evidence="10" id="KW-0961">Cell wall biogenesis/degradation</keyword>
<evidence type="ECO:0000256" key="11">
    <source>
        <dbReference type="ARBA" id="ARBA00023326"/>
    </source>
</evidence>
<comment type="catalytic activity">
    <reaction evidence="13">
        <text>[(1-&gt;4)-N-acetyl-beta-D-glucosaminyl](n) + n H2O = chitosan + n acetate</text>
        <dbReference type="Rhea" id="RHEA:10464"/>
        <dbReference type="Rhea" id="RHEA-COMP:9593"/>
        <dbReference type="Rhea" id="RHEA-COMP:9597"/>
        <dbReference type="ChEBI" id="CHEBI:15377"/>
        <dbReference type="ChEBI" id="CHEBI:17029"/>
        <dbReference type="ChEBI" id="CHEBI:30089"/>
        <dbReference type="ChEBI" id="CHEBI:57704"/>
        <dbReference type="EC" id="3.5.1.41"/>
    </reaction>
    <physiologicalReaction direction="left-to-right" evidence="13">
        <dbReference type="Rhea" id="RHEA:10465"/>
    </physiologicalReaction>
</comment>
<comment type="cofactor">
    <cofactor evidence="1">
        <name>Co(2+)</name>
        <dbReference type="ChEBI" id="CHEBI:48828"/>
    </cofactor>
</comment>
<sequence length="399" mass="44553">MLITPLFFALLSSSLGVLGSLQRTNVKDNSLIADPQQECKYYYNEKATKARVNFPPVWQPAKLLANDTAGQAKWNSIKGSVPTDVSVKALVNGDFSPTLRSYPTNDPDCWWTARQCTTPKHSGVPADIATVPEPLTTGYGFDDGPNCSHNAFYDYLQKNNQKATMFFIGSNVMGWPLEAQRALYDGHEICVHTWSHLHMTTLTSEVAFAELWYSKPFFMQAIKTIVGVTPTCWRPPFGDVDDRIRAIANGLGLKNILWKYDTFDWQVGPSSTTKPETIDANYQAFINAVKNGTFNREGGIILTHEASNFTMSEAIKFYPALKAAFRHIVPVGVAMNWTRPYLEQEYLLPSFSEYISGNTTKPLPAAAISRLTGKNGGLRTQWSFSGIFVVVLIVFWTMQ</sequence>
<dbReference type="Pfam" id="PF01522">
    <property type="entry name" value="Polysacc_deac_1"/>
    <property type="match status" value="1"/>
</dbReference>
<evidence type="ECO:0000256" key="6">
    <source>
        <dbReference type="ARBA" id="ARBA00023136"/>
    </source>
</evidence>
<gene>
    <name evidence="17" type="ORF">AAF712_007541</name>
</gene>
<keyword evidence="18" id="KW-1185">Reference proteome</keyword>
<evidence type="ECO:0000256" key="4">
    <source>
        <dbReference type="ARBA" id="ARBA00022622"/>
    </source>
</evidence>
<keyword evidence="6 14" id="KW-0472">Membrane</keyword>
<evidence type="ECO:0000256" key="1">
    <source>
        <dbReference type="ARBA" id="ARBA00001941"/>
    </source>
</evidence>
<evidence type="ECO:0000256" key="7">
    <source>
        <dbReference type="ARBA" id="ARBA00023277"/>
    </source>
</evidence>
<keyword evidence="5" id="KW-0146">Chitin degradation</keyword>
<dbReference type="InterPro" id="IPR002509">
    <property type="entry name" value="NODB_dom"/>
</dbReference>
<keyword evidence="14" id="KW-1133">Transmembrane helix</keyword>
<dbReference type="InterPro" id="IPR050248">
    <property type="entry name" value="Polysacc_deacetylase_ArnD"/>
</dbReference>
<evidence type="ECO:0000256" key="13">
    <source>
        <dbReference type="ARBA" id="ARBA00048494"/>
    </source>
</evidence>
<dbReference type="Proteomes" id="UP001437256">
    <property type="component" value="Unassembled WGS sequence"/>
</dbReference>
<comment type="subcellular location">
    <subcellularLocation>
        <location evidence="2">Cell membrane</location>
        <topology evidence="2">Lipid-anchor</topology>
        <topology evidence="2">GPI-anchor</topology>
    </subcellularLocation>
</comment>